<dbReference type="EMBL" id="CP027059">
    <property type="protein sequence ID" value="UQZ82017.1"/>
    <property type="molecule type" value="Genomic_DNA"/>
</dbReference>
<evidence type="ECO:0000259" key="7">
    <source>
        <dbReference type="SMART" id="SM01002"/>
    </source>
</evidence>
<evidence type="ECO:0000256" key="1">
    <source>
        <dbReference type="ARBA" id="ARBA00005206"/>
    </source>
</evidence>
<dbReference type="InterPro" id="IPR008143">
    <property type="entry name" value="Ala_DH/PNT_CS2"/>
</dbReference>
<feature type="domain" description="Alanine dehydrogenase/pyridine nucleotide transhydrogenase NAD(H)-binding" evidence="7">
    <location>
        <begin position="153"/>
        <end position="302"/>
    </location>
</feature>
<dbReference type="Gene3D" id="3.40.50.720">
    <property type="entry name" value="NAD(P)-binding Rossmann-like Domain"/>
    <property type="match status" value="2"/>
</dbReference>
<dbReference type="SMART" id="SM01003">
    <property type="entry name" value="AlaDh_PNT_N"/>
    <property type="match status" value="1"/>
</dbReference>
<dbReference type="PANTHER" id="PTHR42795">
    <property type="entry name" value="ALANINE DEHYDROGENASE"/>
    <property type="match status" value="1"/>
</dbReference>
<name>A0ABY4RI07_9BACL</name>
<dbReference type="InterPro" id="IPR008141">
    <property type="entry name" value="Ala_DH"/>
</dbReference>
<evidence type="ECO:0000256" key="2">
    <source>
        <dbReference type="ARBA" id="ARBA00005689"/>
    </source>
</evidence>
<reference evidence="9" key="1">
    <citation type="submission" date="2018-02" db="EMBL/GenBank/DDBJ databases">
        <authorList>
            <person name="Kim S.-K."/>
            <person name="Jung H.-I."/>
            <person name="Lee S.-W."/>
        </authorList>
    </citation>
    <scope>NUCLEOTIDE SEQUENCE</scope>
    <source>
        <strain evidence="9">SK3146</strain>
    </source>
</reference>
<evidence type="ECO:0000259" key="8">
    <source>
        <dbReference type="SMART" id="SM01003"/>
    </source>
</evidence>
<gene>
    <name evidence="9" type="primary">ald_1</name>
    <name evidence="9" type="ORF">SK3146_01174</name>
</gene>
<evidence type="ECO:0000313" key="10">
    <source>
        <dbReference type="Proteomes" id="UP001057134"/>
    </source>
</evidence>
<dbReference type="PIRSF" id="PIRSF000183">
    <property type="entry name" value="Alanine_dh"/>
    <property type="match status" value="1"/>
</dbReference>
<evidence type="ECO:0000256" key="4">
    <source>
        <dbReference type="ARBA" id="ARBA00023002"/>
    </source>
</evidence>
<dbReference type="CDD" id="cd05305">
    <property type="entry name" value="L-AlaDH"/>
    <property type="match status" value="1"/>
</dbReference>
<evidence type="ECO:0000256" key="3">
    <source>
        <dbReference type="ARBA" id="ARBA00012897"/>
    </source>
</evidence>
<dbReference type="InterPro" id="IPR036291">
    <property type="entry name" value="NAD(P)-bd_dom_sf"/>
</dbReference>
<dbReference type="SUPFAM" id="SSF51735">
    <property type="entry name" value="NAD(P)-binding Rossmann-fold domains"/>
    <property type="match status" value="1"/>
</dbReference>
<sequence>MDTQRIIGVPKEIKNNENRVALTPGGAGMLHQHGHRVLIEAGAGEGSGFSDQDYAREGAELVEHAADVWAQSDMIMKVKEPLLSEYGYFREHLTLFTYLHLAAEPALTEALVDSKVTAIAYETIQLANGSLPLLTPMSEVAGRMSVQVGAQFLERFYGGRGILLGGVPGVPPADVIILGGGIVGTNAAKMALGLGANVVIIDRNAERLRYLDDVFHGRIRTLMSNPYNIASAVQKADLLIGAVLIPGAKAPKLVTEDMVKQMKPGAVIVDVAVDQGGTIATVDRVTTHSDPVYVKHGVIHYAVANMPGAVPRTSTLALTNVTLNYAVELADKGVVHALMVHPELKRGVNTFQGNITHAAVAEAVGGAYIDLDRLLVTTMNDPS</sequence>
<dbReference type="NCBIfam" id="TIGR00518">
    <property type="entry name" value="alaDH"/>
    <property type="match status" value="1"/>
</dbReference>
<proteinExistence type="inferred from homology"/>
<comment type="similarity">
    <text evidence="2 6">Belongs to the AlaDH/PNT family.</text>
</comment>
<keyword evidence="5 6" id="KW-0520">NAD</keyword>
<dbReference type="PROSITE" id="PS00837">
    <property type="entry name" value="ALADH_PNT_2"/>
    <property type="match status" value="1"/>
</dbReference>
<keyword evidence="10" id="KW-1185">Reference proteome</keyword>
<comment type="catalytic activity">
    <reaction evidence="6">
        <text>L-alanine + NAD(+) + H2O = pyruvate + NH4(+) + NADH + H(+)</text>
        <dbReference type="Rhea" id="RHEA:18405"/>
        <dbReference type="ChEBI" id="CHEBI:15361"/>
        <dbReference type="ChEBI" id="CHEBI:15377"/>
        <dbReference type="ChEBI" id="CHEBI:15378"/>
        <dbReference type="ChEBI" id="CHEBI:28938"/>
        <dbReference type="ChEBI" id="CHEBI:57540"/>
        <dbReference type="ChEBI" id="CHEBI:57945"/>
        <dbReference type="ChEBI" id="CHEBI:57972"/>
        <dbReference type="EC" id="1.4.1.1"/>
    </reaction>
</comment>
<keyword evidence="4 6" id="KW-0560">Oxidoreductase</keyword>
<dbReference type="Pfam" id="PF05222">
    <property type="entry name" value="AlaDh_PNT_N"/>
    <property type="match status" value="1"/>
</dbReference>
<evidence type="ECO:0000256" key="6">
    <source>
        <dbReference type="PIRNR" id="PIRNR000183"/>
    </source>
</evidence>
<dbReference type="RefSeq" id="WP_249864203.1">
    <property type="nucleotide sequence ID" value="NZ_CP027059.1"/>
</dbReference>
<comment type="pathway">
    <text evidence="1">Amino-acid degradation; L-alanine degradation via dehydrogenase pathway; NH(3) and pyruvate from L-alanine: step 1/1.</text>
</comment>
<dbReference type="Pfam" id="PF01262">
    <property type="entry name" value="AlaDh_PNT_C"/>
    <property type="match status" value="1"/>
</dbReference>
<accession>A0ABY4RI07</accession>
<dbReference type="Proteomes" id="UP001057134">
    <property type="component" value="Chromosome"/>
</dbReference>
<reference evidence="9" key="2">
    <citation type="journal article" date="2021" name="J Anim Sci Technol">
        <title>Complete genome sequence of Paenibacillus konkukensis sp. nov. SK3146 as a potential probiotic strain.</title>
        <authorList>
            <person name="Jung H.I."/>
            <person name="Park S."/>
            <person name="Niu K.M."/>
            <person name="Lee S.W."/>
            <person name="Kothari D."/>
            <person name="Yi K.J."/>
            <person name="Kim S.K."/>
        </authorList>
    </citation>
    <scope>NUCLEOTIDE SEQUENCE</scope>
    <source>
        <strain evidence="9">SK3146</strain>
    </source>
</reference>
<organism evidence="9 10">
    <name type="scientific">Paenibacillus konkukensis</name>
    <dbReference type="NCBI Taxonomy" id="2020716"/>
    <lineage>
        <taxon>Bacteria</taxon>
        <taxon>Bacillati</taxon>
        <taxon>Bacillota</taxon>
        <taxon>Bacilli</taxon>
        <taxon>Bacillales</taxon>
        <taxon>Paenibacillaceae</taxon>
        <taxon>Paenibacillus</taxon>
    </lineage>
</organism>
<dbReference type="InterPro" id="IPR007698">
    <property type="entry name" value="AlaDH/PNT_NAD(H)-bd"/>
</dbReference>
<dbReference type="SMART" id="SM01002">
    <property type="entry name" value="AlaDh_PNT_C"/>
    <property type="match status" value="1"/>
</dbReference>
<dbReference type="PANTHER" id="PTHR42795:SF1">
    <property type="entry name" value="ALANINE DEHYDROGENASE"/>
    <property type="match status" value="1"/>
</dbReference>
<dbReference type="EC" id="1.4.1.1" evidence="3 6"/>
<dbReference type="InterPro" id="IPR007886">
    <property type="entry name" value="AlaDH/PNT_N"/>
</dbReference>
<dbReference type="SUPFAM" id="SSF52283">
    <property type="entry name" value="Formate/glycerate dehydrogenase catalytic domain-like"/>
    <property type="match status" value="1"/>
</dbReference>
<dbReference type="GO" id="GO:0000286">
    <property type="term" value="F:alanine dehydrogenase activity"/>
    <property type="evidence" value="ECO:0007669"/>
    <property type="project" value="UniProtKB-EC"/>
</dbReference>
<protein>
    <recommendedName>
        <fullName evidence="3 6">Alanine dehydrogenase</fullName>
        <ecNumber evidence="3 6">1.4.1.1</ecNumber>
    </recommendedName>
</protein>
<evidence type="ECO:0000313" key="9">
    <source>
        <dbReference type="EMBL" id="UQZ82017.1"/>
    </source>
</evidence>
<feature type="domain" description="Alanine dehydrogenase/pyridine nucleotide transhydrogenase N-terminal" evidence="8">
    <location>
        <begin position="8"/>
        <end position="141"/>
    </location>
</feature>
<evidence type="ECO:0000256" key="5">
    <source>
        <dbReference type="ARBA" id="ARBA00023027"/>
    </source>
</evidence>